<organism evidence="2 3">
    <name type="scientific">Cylindrodendrum hubeiense</name>
    <dbReference type="NCBI Taxonomy" id="595255"/>
    <lineage>
        <taxon>Eukaryota</taxon>
        <taxon>Fungi</taxon>
        <taxon>Dikarya</taxon>
        <taxon>Ascomycota</taxon>
        <taxon>Pezizomycotina</taxon>
        <taxon>Sordariomycetes</taxon>
        <taxon>Hypocreomycetidae</taxon>
        <taxon>Hypocreales</taxon>
        <taxon>Nectriaceae</taxon>
        <taxon>Cylindrodendrum</taxon>
    </lineage>
</organism>
<dbReference type="Pfam" id="PF04032">
    <property type="entry name" value="Rpr2"/>
    <property type="match status" value="1"/>
</dbReference>
<dbReference type="OrthoDB" id="438080at2759"/>
<proteinExistence type="predicted"/>
<feature type="compositionally biased region" description="Low complexity" evidence="1">
    <location>
        <begin position="144"/>
        <end position="157"/>
    </location>
</feature>
<dbReference type="Proteomes" id="UP000722485">
    <property type="component" value="Unassembled WGS sequence"/>
</dbReference>
<comment type="caution">
    <text evidence="2">The sequence shown here is derived from an EMBL/GenBank/DDBJ whole genome shotgun (WGS) entry which is preliminary data.</text>
</comment>
<evidence type="ECO:0000313" key="3">
    <source>
        <dbReference type="Proteomes" id="UP000722485"/>
    </source>
</evidence>
<feature type="compositionally biased region" description="Polar residues" evidence="1">
    <location>
        <begin position="84"/>
        <end position="104"/>
    </location>
</feature>
<feature type="region of interest" description="Disordered" evidence="1">
    <location>
        <begin position="71"/>
        <end position="104"/>
    </location>
</feature>
<gene>
    <name evidence="2" type="ORF">G7Z17_g11394</name>
</gene>
<dbReference type="AlphaFoldDB" id="A0A9P5L6E8"/>
<protein>
    <submittedName>
        <fullName evidence="2">Uncharacterized protein</fullName>
    </submittedName>
</protein>
<reference evidence="2" key="1">
    <citation type="submission" date="2020-03" db="EMBL/GenBank/DDBJ databases">
        <title>Draft Genome Sequence of Cylindrodendrum hubeiense.</title>
        <authorList>
            <person name="Buettner E."/>
            <person name="Kellner H."/>
        </authorList>
    </citation>
    <scope>NUCLEOTIDE SEQUENCE</scope>
    <source>
        <strain evidence="2">IHI 201604</strain>
    </source>
</reference>
<evidence type="ECO:0000256" key="1">
    <source>
        <dbReference type="SAM" id="MobiDB-lite"/>
    </source>
</evidence>
<feature type="region of interest" description="Disordered" evidence="1">
    <location>
        <begin position="121"/>
        <end position="189"/>
    </location>
</feature>
<sequence>MALEDVPGTANYLTNAAYLLRMTAPETSAYLMSHRNQLLDEHGVPQSETQLQRACGGCGIIPITNWGTMMKPETRKTSRRKTKGPTSRSTASVRSTGLTKASKTTSKTRILHCANCQRDTKITLPSPGPAIRLKAKAPTKIKKPAAPDAPKPTANSSSKKRAKNRKAGLQALLSGQQAANPLSLVHFMK</sequence>
<name>A0A9P5L6E8_9HYPO</name>
<dbReference type="EMBL" id="JAANBB010000427">
    <property type="protein sequence ID" value="KAF7542653.1"/>
    <property type="molecule type" value="Genomic_DNA"/>
</dbReference>
<feature type="compositionally biased region" description="Basic residues" evidence="1">
    <location>
        <begin position="133"/>
        <end position="143"/>
    </location>
</feature>
<evidence type="ECO:0000313" key="2">
    <source>
        <dbReference type="EMBL" id="KAF7542653.1"/>
    </source>
</evidence>
<dbReference type="InterPro" id="IPR007175">
    <property type="entry name" value="Rpr2/Snm1/Rpp21"/>
</dbReference>
<accession>A0A9P5L6E8</accession>
<dbReference type="GO" id="GO:0006396">
    <property type="term" value="P:RNA processing"/>
    <property type="evidence" value="ECO:0007669"/>
    <property type="project" value="InterPro"/>
</dbReference>
<keyword evidence="3" id="KW-1185">Reference proteome</keyword>